<reference evidence="10" key="1">
    <citation type="journal article" date="2013" name="Genome Announc.">
        <title>Draft genome sequence of the grapevine dieback fungus Eutypa lata UCR-EL1.</title>
        <authorList>
            <person name="Blanco-Ulate B."/>
            <person name="Rolshausen P.E."/>
            <person name="Cantu D."/>
        </authorList>
    </citation>
    <scope>NUCLEOTIDE SEQUENCE [LARGE SCALE GENOMIC DNA]</scope>
    <source>
        <strain evidence="10">UCR-EL1</strain>
    </source>
</reference>
<feature type="chain" id="PRO_5004085221" evidence="8">
    <location>
        <begin position="23"/>
        <end position="467"/>
    </location>
</feature>
<dbReference type="GO" id="GO:0005506">
    <property type="term" value="F:iron ion binding"/>
    <property type="evidence" value="ECO:0007669"/>
    <property type="project" value="InterPro"/>
</dbReference>
<dbReference type="GO" id="GO:0004497">
    <property type="term" value="F:monooxygenase activity"/>
    <property type="evidence" value="ECO:0007669"/>
    <property type="project" value="UniProtKB-KW"/>
</dbReference>
<dbReference type="PANTHER" id="PTHR24305:SF232">
    <property type="entry name" value="P450, PUTATIVE (EUROFUNG)-RELATED"/>
    <property type="match status" value="1"/>
</dbReference>
<keyword evidence="4 6" id="KW-0479">Metal-binding</keyword>
<name>M7T2I2_EUTLA</name>
<keyword evidence="8" id="KW-0732">Signal</keyword>
<feature type="signal peptide" evidence="8">
    <location>
        <begin position="1"/>
        <end position="22"/>
    </location>
</feature>
<evidence type="ECO:0000256" key="1">
    <source>
        <dbReference type="ARBA" id="ARBA00001971"/>
    </source>
</evidence>
<evidence type="ECO:0000256" key="3">
    <source>
        <dbReference type="ARBA" id="ARBA00022617"/>
    </source>
</evidence>
<comment type="cofactor">
    <cofactor evidence="1 6">
        <name>heme</name>
        <dbReference type="ChEBI" id="CHEBI:30413"/>
    </cofactor>
</comment>
<keyword evidence="5 6" id="KW-0408">Iron</keyword>
<sequence length="467" mass="52185">MLLSSLLDISATNVIIALVAQAFPAPADRPIRIAPTMLLFPKAADLKDIYWDPTCNLKSELYGTGALGPPNLFSTRDGTKHRQLRKALGGTQWSIGSLKNNWEPRIDELITLFIEKMSEFASAQEEVIISDKVAEFAADTLTMLAFSEPWGFIRNSRDERDFLRSWREGLNYFGMAGRWQWYRNTILKSALLAPYFLPSASDKFGMGFLIAHADEQVTRREKAIEEAGVDWRMERPDFIQHCLDARYDDGSPLNATEKRAHATILIQAGADTTGTALGCTLRFLLTNPDVMHKARTEIKAAEKAGKLSTPISYEESRNHLPYFGACIKESLRLNPPASNLFARVVPEGGKHIGAEFIPAETEITSNAYVVQRDPALYGSDPEMYRPERWLESPSHASEMEAGMFVFGTGPRICIGKDIAMMELSKLLPEIIRNFDFELLDVGKYVVAGGVAFNQDLRVLLAKRVETV</sequence>
<dbReference type="OMA" id="GPLKNAW"/>
<dbReference type="Gene3D" id="1.10.630.10">
    <property type="entry name" value="Cytochrome P450"/>
    <property type="match status" value="1"/>
</dbReference>
<dbReference type="InterPro" id="IPR017972">
    <property type="entry name" value="Cyt_P450_CS"/>
</dbReference>
<dbReference type="PRINTS" id="PR00463">
    <property type="entry name" value="EP450I"/>
</dbReference>
<evidence type="ECO:0000256" key="6">
    <source>
        <dbReference type="PIRSR" id="PIRSR602401-1"/>
    </source>
</evidence>
<dbReference type="InterPro" id="IPR036396">
    <property type="entry name" value="Cyt_P450_sf"/>
</dbReference>
<dbReference type="EMBL" id="KB707126">
    <property type="protein sequence ID" value="EMR64036.1"/>
    <property type="molecule type" value="Genomic_DNA"/>
</dbReference>
<evidence type="ECO:0000256" key="5">
    <source>
        <dbReference type="ARBA" id="ARBA00023004"/>
    </source>
</evidence>
<dbReference type="GO" id="GO:0020037">
    <property type="term" value="F:heme binding"/>
    <property type="evidence" value="ECO:0007669"/>
    <property type="project" value="InterPro"/>
</dbReference>
<dbReference type="AlphaFoldDB" id="M7T2I2"/>
<dbReference type="SUPFAM" id="SSF48264">
    <property type="entry name" value="Cytochrome P450"/>
    <property type="match status" value="1"/>
</dbReference>
<dbReference type="Proteomes" id="UP000012174">
    <property type="component" value="Unassembled WGS sequence"/>
</dbReference>
<organism evidence="9 10">
    <name type="scientific">Eutypa lata (strain UCR-EL1)</name>
    <name type="common">Grapevine dieback disease fungus</name>
    <name type="synonym">Eutypa armeniacae</name>
    <dbReference type="NCBI Taxonomy" id="1287681"/>
    <lineage>
        <taxon>Eukaryota</taxon>
        <taxon>Fungi</taxon>
        <taxon>Dikarya</taxon>
        <taxon>Ascomycota</taxon>
        <taxon>Pezizomycotina</taxon>
        <taxon>Sordariomycetes</taxon>
        <taxon>Xylariomycetidae</taxon>
        <taxon>Xylariales</taxon>
        <taxon>Diatrypaceae</taxon>
        <taxon>Eutypa</taxon>
    </lineage>
</organism>
<dbReference type="KEGG" id="ela:UCREL1_8991"/>
<evidence type="ECO:0000256" key="8">
    <source>
        <dbReference type="SAM" id="SignalP"/>
    </source>
</evidence>
<keyword evidence="7 9" id="KW-0503">Monooxygenase</keyword>
<dbReference type="CDD" id="cd11060">
    <property type="entry name" value="CYP57A1-like"/>
    <property type="match status" value="1"/>
</dbReference>
<evidence type="ECO:0000256" key="7">
    <source>
        <dbReference type="RuleBase" id="RU000461"/>
    </source>
</evidence>
<dbReference type="Pfam" id="PF00067">
    <property type="entry name" value="p450"/>
    <property type="match status" value="1"/>
</dbReference>
<dbReference type="PRINTS" id="PR00385">
    <property type="entry name" value="P450"/>
</dbReference>
<evidence type="ECO:0000313" key="9">
    <source>
        <dbReference type="EMBL" id="EMR64036.1"/>
    </source>
</evidence>
<keyword evidence="3 6" id="KW-0349">Heme</keyword>
<feature type="binding site" description="axial binding residue" evidence="6">
    <location>
        <position position="413"/>
    </location>
    <ligand>
        <name>heme</name>
        <dbReference type="ChEBI" id="CHEBI:30413"/>
    </ligand>
    <ligandPart>
        <name>Fe</name>
        <dbReference type="ChEBI" id="CHEBI:18248"/>
    </ligandPart>
</feature>
<gene>
    <name evidence="9" type="ORF">UCREL1_8991</name>
</gene>
<evidence type="ECO:0000313" key="10">
    <source>
        <dbReference type="Proteomes" id="UP000012174"/>
    </source>
</evidence>
<keyword evidence="7" id="KW-0560">Oxidoreductase</keyword>
<evidence type="ECO:0000256" key="4">
    <source>
        <dbReference type="ARBA" id="ARBA00022723"/>
    </source>
</evidence>
<dbReference type="PROSITE" id="PS00086">
    <property type="entry name" value="CYTOCHROME_P450"/>
    <property type="match status" value="1"/>
</dbReference>
<keyword evidence="10" id="KW-1185">Reference proteome</keyword>
<proteinExistence type="inferred from homology"/>
<dbReference type="InterPro" id="IPR050121">
    <property type="entry name" value="Cytochrome_P450_monoxygenase"/>
</dbReference>
<dbReference type="eggNOG" id="KOG0157">
    <property type="taxonomic scope" value="Eukaryota"/>
</dbReference>
<comment type="similarity">
    <text evidence="2 7">Belongs to the cytochrome P450 family.</text>
</comment>
<dbReference type="GO" id="GO:0016705">
    <property type="term" value="F:oxidoreductase activity, acting on paired donors, with incorporation or reduction of molecular oxygen"/>
    <property type="evidence" value="ECO:0007669"/>
    <property type="project" value="InterPro"/>
</dbReference>
<dbReference type="PANTHER" id="PTHR24305">
    <property type="entry name" value="CYTOCHROME P450"/>
    <property type="match status" value="1"/>
</dbReference>
<dbReference type="HOGENOM" id="CLU_001570_14_0_1"/>
<dbReference type="InterPro" id="IPR001128">
    <property type="entry name" value="Cyt_P450"/>
</dbReference>
<accession>M7T2I2</accession>
<dbReference type="InterPro" id="IPR002401">
    <property type="entry name" value="Cyt_P450_E_grp-I"/>
</dbReference>
<dbReference type="OrthoDB" id="3934656at2759"/>
<protein>
    <submittedName>
        <fullName evidence="9">Putative cytochrome p450 monooxygenase protein</fullName>
    </submittedName>
</protein>
<evidence type="ECO:0000256" key="2">
    <source>
        <dbReference type="ARBA" id="ARBA00010617"/>
    </source>
</evidence>